<keyword evidence="2" id="KW-1185">Reference proteome</keyword>
<gene>
    <name evidence="1" type="ORF">Tchar_00914</name>
</gene>
<name>A0A554XH19_9BURK</name>
<dbReference type="AlphaFoldDB" id="A0A554XH19"/>
<accession>A0A554XH19</accession>
<evidence type="ECO:0000313" key="1">
    <source>
        <dbReference type="EMBL" id="TSE35125.1"/>
    </source>
</evidence>
<dbReference type="EMBL" id="VJON01000010">
    <property type="protein sequence ID" value="TSE35125.1"/>
    <property type="molecule type" value="Genomic_DNA"/>
</dbReference>
<reference evidence="1 2" key="1">
    <citation type="submission" date="2019-07" db="EMBL/GenBank/DDBJ databases">
        <title>Tepidimonas charontis SPSP-6 draft genome.</title>
        <authorList>
            <person name="Da Costa M.S."/>
            <person name="Froufe H.J.C."/>
            <person name="Egas C."/>
            <person name="Albuquerque L."/>
        </authorList>
    </citation>
    <scope>NUCLEOTIDE SEQUENCE [LARGE SCALE GENOMIC DNA]</scope>
    <source>
        <strain evidence="1 2">SPSP-6</strain>
    </source>
</reference>
<sequence length="38" mass="4294">MFDTIIEFLMSEIDDIVAKTIIYAGSPLLAWIAFKIFG</sequence>
<proteinExistence type="predicted"/>
<dbReference type="Proteomes" id="UP000318294">
    <property type="component" value="Unassembled WGS sequence"/>
</dbReference>
<organism evidence="1 2">
    <name type="scientific">Tepidimonas charontis</name>
    <dbReference type="NCBI Taxonomy" id="2267262"/>
    <lineage>
        <taxon>Bacteria</taxon>
        <taxon>Pseudomonadati</taxon>
        <taxon>Pseudomonadota</taxon>
        <taxon>Betaproteobacteria</taxon>
        <taxon>Burkholderiales</taxon>
        <taxon>Tepidimonas</taxon>
    </lineage>
</organism>
<evidence type="ECO:0000313" key="2">
    <source>
        <dbReference type="Proteomes" id="UP000318294"/>
    </source>
</evidence>
<comment type="caution">
    <text evidence="1">The sequence shown here is derived from an EMBL/GenBank/DDBJ whole genome shotgun (WGS) entry which is preliminary data.</text>
</comment>
<protein>
    <submittedName>
        <fullName evidence="1">Uncharacterized protein</fullName>
    </submittedName>
</protein>